<gene>
    <name evidence="4" type="ORF">KTT_00710</name>
</gene>
<dbReference type="InterPro" id="IPR003593">
    <property type="entry name" value="AAA+_ATPase"/>
</dbReference>
<feature type="compositionally biased region" description="Polar residues" evidence="2">
    <location>
        <begin position="17"/>
        <end position="38"/>
    </location>
</feature>
<keyword evidence="1" id="KW-0802">TPR repeat</keyword>
<evidence type="ECO:0000256" key="2">
    <source>
        <dbReference type="SAM" id="MobiDB-lite"/>
    </source>
</evidence>
<dbReference type="InterPro" id="IPR049945">
    <property type="entry name" value="AAA_22"/>
</dbReference>
<dbReference type="GO" id="GO:0016887">
    <property type="term" value="F:ATP hydrolysis activity"/>
    <property type="evidence" value="ECO:0007669"/>
    <property type="project" value="InterPro"/>
</dbReference>
<dbReference type="SUPFAM" id="SSF48452">
    <property type="entry name" value="TPR-like"/>
    <property type="match status" value="1"/>
</dbReference>
<feature type="compositionally biased region" description="Polar residues" evidence="2">
    <location>
        <begin position="46"/>
        <end position="55"/>
    </location>
</feature>
<dbReference type="PANTHER" id="PTHR47691:SF3">
    <property type="entry name" value="HTH-TYPE TRANSCRIPTIONAL REGULATOR RV0890C-RELATED"/>
    <property type="match status" value="1"/>
</dbReference>
<evidence type="ECO:0000313" key="4">
    <source>
        <dbReference type="EMBL" id="GCE10212.1"/>
    </source>
</evidence>
<proteinExistence type="predicted"/>
<name>A0A401ZTS7_9CHLR</name>
<keyword evidence="5" id="KW-1185">Reference proteome</keyword>
<dbReference type="Gene3D" id="1.25.40.10">
    <property type="entry name" value="Tetratricopeptide repeat domain"/>
    <property type="match status" value="1"/>
</dbReference>
<dbReference type="RefSeq" id="WP_161975173.1">
    <property type="nucleotide sequence ID" value="NZ_BIFR01000001.1"/>
</dbReference>
<dbReference type="Pfam" id="PF13424">
    <property type="entry name" value="TPR_12"/>
    <property type="match status" value="2"/>
</dbReference>
<dbReference type="SMART" id="SM00382">
    <property type="entry name" value="AAA"/>
    <property type="match status" value="1"/>
</dbReference>
<dbReference type="SMART" id="SM00028">
    <property type="entry name" value="TPR"/>
    <property type="match status" value="4"/>
</dbReference>
<dbReference type="PROSITE" id="PS50005">
    <property type="entry name" value="TPR"/>
    <property type="match status" value="1"/>
</dbReference>
<accession>A0A401ZTS7</accession>
<dbReference type="InterPro" id="IPR027417">
    <property type="entry name" value="P-loop_NTPase"/>
</dbReference>
<reference evidence="5" key="1">
    <citation type="submission" date="2018-12" db="EMBL/GenBank/DDBJ databases">
        <title>Tengunoibacter tsumagoiensis gen. nov., sp. nov., Dictyobacter kobayashii sp. nov., D. alpinus sp. nov., and D. joshuensis sp. nov. and description of Dictyobacteraceae fam. nov. within the order Ktedonobacterales isolated from Tengu-no-mugimeshi.</title>
        <authorList>
            <person name="Wang C.M."/>
            <person name="Zheng Y."/>
            <person name="Sakai Y."/>
            <person name="Toyoda A."/>
            <person name="Minakuchi Y."/>
            <person name="Abe K."/>
            <person name="Yokota A."/>
            <person name="Yabe S."/>
        </authorList>
    </citation>
    <scope>NUCLEOTIDE SEQUENCE [LARGE SCALE GENOMIC DNA]</scope>
    <source>
        <strain evidence="5">Uno3</strain>
    </source>
</reference>
<dbReference type="AlphaFoldDB" id="A0A401ZTS7"/>
<dbReference type="Gene3D" id="3.40.50.300">
    <property type="entry name" value="P-loop containing nucleotide triphosphate hydrolases"/>
    <property type="match status" value="1"/>
</dbReference>
<evidence type="ECO:0000313" key="5">
    <source>
        <dbReference type="Proteomes" id="UP000287352"/>
    </source>
</evidence>
<evidence type="ECO:0000256" key="1">
    <source>
        <dbReference type="PROSITE-ProRule" id="PRU00339"/>
    </source>
</evidence>
<organism evidence="4 5">
    <name type="scientific">Tengunoibacter tsumagoiensis</name>
    <dbReference type="NCBI Taxonomy" id="2014871"/>
    <lineage>
        <taxon>Bacteria</taxon>
        <taxon>Bacillati</taxon>
        <taxon>Chloroflexota</taxon>
        <taxon>Ktedonobacteria</taxon>
        <taxon>Ktedonobacterales</taxon>
        <taxon>Dictyobacteraceae</taxon>
        <taxon>Tengunoibacter</taxon>
    </lineage>
</organism>
<feature type="domain" description="AAA+ ATPase" evidence="3">
    <location>
        <begin position="83"/>
        <end position="244"/>
    </location>
</feature>
<dbReference type="SUPFAM" id="SSF52540">
    <property type="entry name" value="P-loop containing nucleoside triphosphate hydrolases"/>
    <property type="match status" value="1"/>
</dbReference>
<dbReference type="PANTHER" id="PTHR47691">
    <property type="entry name" value="REGULATOR-RELATED"/>
    <property type="match status" value="1"/>
</dbReference>
<dbReference type="InterPro" id="IPR011990">
    <property type="entry name" value="TPR-like_helical_dom_sf"/>
</dbReference>
<evidence type="ECO:0000259" key="3">
    <source>
        <dbReference type="SMART" id="SM00382"/>
    </source>
</evidence>
<comment type="caution">
    <text evidence="4">The sequence shown here is derived from an EMBL/GenBank/DDBJ whole genome shotgun (WGS) entry which is preliminary data.</text>
</comment>
<feature type="region of interest" description="Disordered" evidence="2">
    <location>
        <begin position="1"/>
        <end position="68"/>
    </location>
</feature>
<dbReference type="Pfam" id="PF13401">
    <property type="entry name" value="AAA_22"/>
    <property type="match status" value="1"/>
</dbReference>
<dbReference type="Proteomes" id="UP000287352">
    <property type="component" value="Unassembled WGS sequence"/>
</dbReference>
<dbReference type="InterPro" id="IPR019734">
    <property type="entry name" value="TPR_rpt"/>
</dbReference>
<protein>
    <recommendedName>
        <fullName evidence="3">AAA+ ATPase domain-containing protein</fullName>
    </recommendedName>
</protein>
<dbReference type="EMBL" id="BIFR01000001">
    <property type="protein sequence ID" value="GCE10212.1"/>
    <property type="molecule type" value="Genomic_DNA"/>
</dbReference>
<feature type="repeat" description="TPR" evidence="1">
    <location>
        <begin position="561"/>
        <end position="594"/>
    </location>
</feature>
<sequence>MQWGDVSRPQERPVSSPAHTLSAQTAQTGYSVDTNIRNQSHEQRRSTTAFGVTSLTPPPTDPQTTMQRTDEVNTIQRMLREAQTSAVFLTGHPGVGKSTLAALLYHRLLLAKKQGLAAPHHLVWLTLGTYSTLPDIIAAILSEVQMDDPGLFMLKPEQQISTLLRALRRSQEQIFVFIDQFELLLYPETNQGVAGRGVLPAFLEMLQTDLGHSRIIMTSYSSPFENQDLPENRVRSYLVSRISLPEGIALLQLRGMQGSPDEISSVWRRCMGQAYAMVLFSALLHLSGISLSYVLTSSDYQPMWAGDVTANLIGGVYSFLNPVQRAILHVLSLFHEPTPMDGIVMTITGKPKQQAYSENQAVRAFEQELHRLVNAGLIQTVLDAWGQVRFTLHPLLRQFVLEHFLEDGTKPPSSSSPDHAAQDPQKIALAAGHTQVAAYYRHAIQEFCPPRGRRKGLQDVVPIIEAIRHLCQGWRWQRACELLFTEQIHETLVQWGAWNTLIGLYTAMLPPFGVLKPHDEGLVNSQVAMLYGRIGEPQQSRLYFEQALSIQRSIPDHQGEATTLTNQGELLRIQGDLNQASTLFKQALAINDQYPDLTLRSVLLHNMGLLEQQMRRHAEALNHYIEALTLAHHLNKQPYIAMILTNMGMLLYEQKQQKEAIALLLTALQLRQTLNDPTAPMLERFLVAIEQKLGSEQYQKLCTEAMKMQPEVFARFAPLKAPM</sequence>